<proteinExistence type="predicted"/>
<dbReference type="InterPro" id="IPR036590">
    <property type="entry name" value="SRAP-like"/>
</dbReference>
<dbReference type="Pfam" id="PF02586">
    <property type="entry name" value="SRAP"/>
    <property type="match status" value="1"/>
</dbReference>
<organism evidence="1 2">
    <name type="scientific">Reinekea marina</name>
    <dbReference type="NCBI Taxonomy" id="1310421"/>
    <lineage>
        <taxon>Bacteria</taxon>
        <taxon>Pseudomonadati</taxon>
        <taxon>Pseudomonadota</taxon>
        <taxon>Gammaproteobacteria</taxon>
        <taxon>Oceanospirillales</taxon>
        <taxon>Saccharospirillaceae</taxon>
        <taxon>Reinekea</taxon>
    </lineage>
</organism>
<accession>A0ABV7WT22</accession>
<dbReference type="Proteomes" id="UP001595710">
    <property type="component" value="Unassembled WGS sequence"/>
</dbReference>
<name>A0ABV7WT22_9GAMM</name>
<evidence type="ECO:0000313" key="1">
    <source>
        <dbReference type="EMBL" id="MFC3702458.1"/>
    </source>
</evidence>
<evidence type="ECO:0000313" key="2">
    <source>
        <dbReference type="Proteomes" id="UP001595710"/>
    </source>
</evidence>
<comment type="caution">
    <text evidence="1">The sequence shown here is derived from an EMBL/GenBank/DDBJ whole genome shotgun (WGS) entry which is preliminary data.</text>
</comment>
<keyword evidence="2" id="KW-1185">Reference proteome</keyword>
<dbReference type="SUPFAM" id="SSF143081">
    <property type="entry name" value="BB1717-like"/>
    <property type="match status" value="1"/>
</dbReference>
<sequence length="249" mass="27877">MCGYIYNVTDYPLLLPLFEIAGYQPDEISDVIRHPHLRPTDKVLTMVPSKAGPKLMGSTWWLATHPDGSVNSKITSFNSKSSKVGKSPLHVQKPRSVKSIVIGSGFCEWQPIYKGELKYSDCISMGLDSKKMQPTRKVQHLIEPATEGLMLFGAVSKLRLDQHGNPQVNTSIITLPPHNEFLDIHAKSFPLILRPSEILDWIDPNKPFSDFEPLLTMDACRDTFRVSKVSSDLTDKVPVQTLGLTSNKY</sequence>
<dbReference type="InterPro" id="IPR003738">
    <property type="entry name" value="SRAP"/>
</dbReference>
<dbReference type="RefSeq" id="WP_290281203.1">
    <property type="nucleotide sequence ID" value="NZ_JAUFQI010000001.1"/>
</dbReference>
<gene>
    <name evidence="1" type="ORF">ACFOND_12480</name>
</gene>
<dbReference type="Gene3D" id="3.90.1680.10">
    <property type="entry name" value="SOS response associated peptidase-like"/>
    <property type="match status" value="1"/>
</dbReference>
<protein>
    <submittedName>
        <fullName evidence="1">SOS response-associated peptidase family protein</fullName>
    </submittedName>
</protein>
<reference evidence="2" key="1">
    <citation type="journal article" date="2019" name="Int. J. Syst. Evol. Microbiol.">
        <title>The Global Catalogue of Microorganisms (GCM) 10K type strain sequencing project: providing services to taxonomists for standard genome sequencing and annotation.</title>
        <authorList>
            <consortium name="The Broad Institute Genomics Platform"/>
            <consortium name="The Broad Institute Genome Sequencing Center for Infectious Disease"/>
            <person name="Wu L."/>
            <person name="Ma J."/>
        </authorList>
    </citation>
    <scope>NUCLEOTIDE SEQUENCE [LARGE SCALE GENOMIC DNA]</scope>
    <source>
        <strain evidence="2">CECT 8288</strain>
    </source>
</reference>
<dbReference type="EMBL" id="JBHRYN010000012">
    <property type="protein sequence ID" value="MFC3702458.1"/>
    <property type="molecule type" value="Genomic_DNA"/>
</dbReference>